<feature type="transmembrane region" description="Helical" evidence="1">
    <location>
        <begin position="122"/>
        <end position="142"/>
    </location>
</feature>
<feature type="transmembrane region" description="Helical" evidence="1">
    <location>
        <begin position="148"/>
        <end position="168"/>
    </location>
</feature>
<proteinExistence type="predicted"/>
<dbReference type="EMBL" id="FMZL01000004">
    <property type="protein sequence ID" value="SDC16664.1"/>
    <property type="molecule type" value="Genomic_DNA"/>
</dbReference>
<keyword evidence="3" id="KW-1185">Reference proteome</keyword>
<feature type="transmembrane region" description="Helical" evidence="1">
    <location>
        <begin position="67"/>
        <end position="85"/>
    </location>
</feature>
<dbReference type="InterPro" id="IPR052712">
    <property type="entry name" value="Acid_resist_chaperone_HdeD"/>
</dbReference>
<gene>
    <name evidence="2" type="ORF">SAMN04487824_10493</name>
</gene>
<evidence type="ECO:0000313" key="3">
    <source>
        <dbReference type="Proteomes" id="UP000198528"/>
    </source>
</evidence>
<dbReference type="RefSeq" id="WP_090845504.1">
    <property type="nucleotide sequence ID" value="NZ_FMZL01000004.1"/>
</dbReference>
<keyword evidence="1" id="KW-1133">Transmembrane helix</keyword>
<name>A0A1G6JCX7_9ACTN</name>
<feature type="transmembrane region" description="Helical" evidence="1">
    <location>
        <begin position="12"/>
        <end position="28"/>
    </location>
</feature>
<evidence type="ECO:0000313" key="2">
    <source>
        <dbReference type="EMBL" id="SDC16664.1"/>
    </source>
</evidence>
<keyword evidence="1" id="KW-0812">Transmembrane</keyword>
<dbReference type="Proteomes" id="UP000198528">
    <property type="component" value="Unassembled WGS sequence"/>
</dbReference>
<feature type="transmembrane region" description="Helical" evidence="1">
    <location>
        <begin position="40"/>
        <end position="60"/>
    </location>
</feature>
<sequence length="178" mass="18696">MQVKFTRSKWGTILWGVASAVLGIFMFVNPGATAKGVTVLFGWVLTIAGVIALIGAFTHWSIILSTLDLYAGALSLLFGMLILAWPEFFVAFIFVMLGLYVIAAGFSTLAGSNALRILGVRGSGVGIVLSMLSVILGILVIMSPFAMANVAMSVGGIALIYTGLVHIAQGIKMPKQEG</sequence>
<dbReference type="InterPro" id="IPR005325">
    <property type="entry name" value="DUF308_memb"/>
</dbReference>
<evidence type="ECO:0000256" key="1">
    <source>
        <dbReference type="SAM" id="Phobius"/>
    </source>
</evidence>
<organism evidence="2 3">
    <name type="scientific">Parafannyhessea umbonata</name>
    <dbReference type="NCBI Taxonomy" id="604330"/>
    <lineage>
        <taxon>Bacteria</taxon>
        <taxon>Bacillati</taxon>
        <taxon>Actinomycetota</taxon>
        <taxon>Coriobacteriia</taxon>
        <taxon>Coriobacteriales</taxon>
        <taxon>Atopobiaceae</taxon>
        <taxon>Parafannyhessea</taxon>
    </lineage>
</organism>
<dbReference type="PANTHER" id="PTHR34989:SF1">
    <property type="entry name" value="PROTEIN HDED"/>
    <property type="match status" value="1"/>
</dbReference>
<keyword evidence="1" id="KW-0472">Membrane</keyword>
<dbReference type="PANTHER" id="PTHR34989">
    <property type="entry name" value="PROTEIN HDED"/>
    <property type="match status" value="1"/>
</dbReference>
<protein>
    <submittedName>
        <fullName evidence="2">Uncharacterized membrane protein HdeD, DUF308 family</fullName>
    </submittedName>
</protein>
<dbReference type="GO" id="GO:0005886">
    <property type="term" value="C:plasma membrane"/>
    <property type="evidence" value="ECO:0007669"/>
    <property type="project" value="TreeGrafter"/>
</dbReference>
<accession>A0A1G6JCX7</accession>
<dbReference type="AlphaFoldDB" id="A0A1G6JCX7"/>
<dbReference type="Pfam" id="PF03729">
    <property type="entry name" value="DUF308"/>
    <property type="match status" value="2"/>
</dbReference>
<dbReference type="STRING" id="604330.SAMN04489857_1761"/>
<reference evidence="3" key="1">
    <citation type="submission" date="2016-10" db="EMBL/GenBank/DDBJ databases">
        <authorList>
            <person name="Varghese N."/>
            <person name="Submissions S."/>
        </authorList>
    </citation>
    <scope>NUCLEOTIDE SEQUENCE [LARGE SCALE GENOMIC DNA]</scope>
    <source>
        <strain evidence="3">DSM 22619</strain>
    </source>
</reference>
<feature type="transmembrane region" description="Helical" evidence="1">
    <location>
        <begin position="91"/>
        <end position="110"/>
    </location>
</feature>